<dbReference type="InterPro" id="IPR003043">
    <property type="entry name" value="Uropor_MeTrfase_CS"/>
</dbReference>
<proteinExistence type="inferred from homology"/>
<dbReference type="SUPFAM" id="SSF53790">
    <property type="entry name" value="Tetrapyrrole methylase"/>
    <property type="match status" value="1"/>
</dbReference>
<dbReference type="FunFam" id="3.40.1010.10:FF:000006">
    <property type="entry name" value="Siroheme synthase, putative"/>
    <property type="match status" value="1"/>
</dbReference>
<dbReference type="PIRSF" id="PIRSF036555">
    <property type="entry name" value="SUMT_yeast"/>
    <property type="match status" value="1"/>
</dbReference>
<dbReference type="InterPro" id="IPR012066">
    <property type="entry name" value="Met1_fungi"/>
</dbReference>
<evidence type="ECO:0000313" key="14">
    <source>
        <dbReference type="EMBL" id="ODQ81107.1"/>
    </source>
</evidence>
<dbReference type="InterPro" id="IPR028281">
    <property type="entry name" value="Sirohaem_synthase_central"/>
</dbReference>
<dbReference type="InterPro" id="IPR006366">
    <property type="entry name" value="CobA/CysG_C"/>
</dbReference>
<dbReference type="SUPFAM" id="SSF75615">
    <property type="entry name" value="Siroheme synthase middle domains-like"/>
    <property type="match status" value="1"/>
</dbReference>
<dbReference type="Proteomes" id="UP000094336">
    <property type="component" value="Unassembled WGS sequence"/>
</dbReference>
<dbReference type="OrthoDB" id="508204at2759"/>
<dbReference type="CDD" id="cd11642">
    <property type="entry name" value="SUMT"/>
    <property type="match status" value="1"/>
</dbReference>
<dbReference type="Gene3D" id="3.40.1010.10">
    <property type="entry name" value="Cobalt-precorrin-4 Transmethylase, Domain 1"/>
    <property type="match status" value="1"/>
</dbReference>
<dbReference type="AlphaFoldDB" id="A0A1E3QVW3"/>
<dbReference type="STRING" id="984486.A0A1E3QVW3"/>
<dbReference type="GO" id="GO:0004851">
    <property type="term" value="F:uroporphyrin-III C-methyltransferase activity"/>
    <property type="evidence" value="ECO:0007669"/>
    <property type="project" value="UniProtKB-EC"/>
</dbReference>
<keyword evidence="15" id="KW-1185">Reference proteome</keyword>
<reference evidence="15" key="1">
    <citation type="submission" date="2016-05" db="EMBL/GenBank/DDBJ databases">
        <title>Comparative genomics of biotechnologically important yeasts.</title>
        <authorList>
            <consortium name="DOE Joint Genome Institute"/>
            <person name="Riley R."/>
            <person name="Haridas S."/>
            <person name="Wolfe K.H."/>
            <person name="Lopes M.R."/>
            <person name="Hittinger C.T."/>
            <person name="Goker M."/>
            <person name="Salamov A."/>
            <person name="Wisecaver J."/>
            <person name="Long T.M."/>
            <person name="Aerts A.L."/>
            <person name="Barry K."/>
            <person name="Choi C."/>
            <person name="Clum A."/>
            <person name="Coughlan A.Y."/>
            <person name="Deshpande S."/>
            <person name="Douglass A.P."/>
            <person name="Hanson S.J."/>
            <person name="Klenk H.-P."/>
            <person name="Labutti K."/>
            <person name="Lapidus A."/>
            <person name="Lindquist E."/>
            <person name="Lipzen A."/>
            <person name="Meier-Kolthoff J.P."/>
            <person name="Ohm R.A."/>
            <person name="Otillar R.P."/>
            <person name="Pangilinan J."/>
            <person name="Peng Y."/>
            <person name="Rokas A."/>
            <person name="Rosa C.A."/>
            <person name="Scheuner C."/>
            <person name="Sibirny A.A."/>
            <person name="Slot J.C."/>
            <person name="Stielow J.B."/>
            <person name="Sun H."/>
            <person name="Kurtzman C.P."/>
            <person name="Blackwell M."/>
            <person name="Grigoriev I.V."/>
            <person name="Jeffries T.W."/>
        </authorList>
    </citation>
    <scope>NUCLEOTIDE SEQUENCE [LARGE SCALE GENOMIC DNA]</scope>
    <source>
        <strain evidence="15">NRRL Y-12698</strain>
    </source>
</reference>
<evidence type="ECO:0000259" key="12">
    <source>
        <dbReference type="Pfam" id="PF00590"/>
    </source>
</evidence>
<dbReference type="GeneID" id="30146130"/>
<dbReference type="GO" id="GO:0009086">
    <property type="term" value="P:methionine biosynthetic process"/>
    <property type="evidence" value="ECO:0007669"/>
    <property type="project" value="UniProtKB-KW"/>
</dbReference>
<dbReference type="Gene3D" id="3.30.950.10">
    <property type="entry name" value="Methyltransferase, Cobalt-precorrin-4 Transmethylase, Domain 2"/>
    <property type="match status" value="1"/>
</dbReference>
<dbReference type="FunFam" id="3.30.950.10:FF:000005">
    <property type="entry name" value="Uroporphyrin-III c-methyltransferase, putative"/>
    <property type="match status" value="1"/>
</dbReference>
<evidence type="ECO:0000256" key="9">
    <source>
        <dbReference type="ARBA" id="ARBA00023244"/>
    </source>
</evidence>
<evidence type="ECO:0000256" key="2">
    <source>
        <dbReference type="ARBA" id="ARBA00022603"/>
    </source>
</evidence>
<dbReference type="Gene3D" id="3.40.50.720">
    <property type="entry name" value="NAD(P)-binding Rossmann-like Domain"/>
    <property type="match status" value="1"/>
</dbReference>
<evidence type="ECO:0000256" key="10">
    <source>
        <dbReference type="ARBA" id="ARBA00052360"/>
    </source>
</evidence>
<evidence type="ECO:0000259" key="13">
    <source>
        <dbReference type="Pfam" id="PF14824"/>
    </source>
</evidence>
<evidence type="ECO:0000256" key="5">
    <source>
        <dbReference type="ARBA" id="ARBA00022691"/>
    </source>
</evidence>
<keyword evidence="2" id="KW-0489">Methyltransferase</keyword>
<keyword evidence="6" id="KW-0560">Oxidoreductase</keyword>
<dbReference type="PROSITE" id="PS00839">
    <property type="entry name" value="SUMT_1"/>
    <property type="match status" value="1"/>
</dbReference>
<keyword evidence="5" id="KW-0949">S-adenosyl-L-methionine</keyword>
<evidence type="ECO:0000313" key="15">
    <source>
        <dbReference type="Proteomes" id="UP000094336"/>
    </source>
</evidence>
<dbReference type="GO" id="GO:0032259">
    <property type="term" value="P:methylation"/>
    <property type="evidence" value="ECO:0007669"/>
    <property type="project" value="UniProtKB-KW"/>
</dbReference>
<keyword evidence="3" id="KW-0028">Amino-acid biosynthesis</keyword>
<dbReference type="Pfam" id="PF13241">
    <property type="entry name" value="NAD_binding_7"/>
    <property type="match status" value="1"/>
</dbReference>
<dbReference type="InterPro" id="IPR035996">
    <property type="entry name" value="4pyrrol_Methylase_sf"/>
</dbReference>
<comment type="similarity">
    <text evidence="1">Belongs to the precorrin methyltransferase family.</text>
</comment>
<evidence type="ECO:0000256" key="1">
    <source>
        <dbReference type="ARBA" id="ARBA00005879"/>
    </source>
</evidence>
<dbReference type="PANTHER" id="PTHR45790">
    <property type="entry name" value="SIROHEME SYNTHASE-RELATED"/>
    <property type="match status" value="1"/>
</dbReference>
<name>A0A1E3QVW3_9ASCO</name>
<dbReference type="Pfam" id="PF00590">
    <property type="entry name" value="TP_methylase"/>
    <property type="match status" value="1"/>
</dbReference>
<dbReference type="PANTHER" id="PTHR45790:SF6">
    <property type="entry name" value="UROPORPHYRINOGEN-III C-METHYLTRANSFERASE"/>
    <property type="match status" value="1"/>
</dbReference>
<accession>A0A1E3QVW3</accession>
<evidence type="ECO:0000256" key="6">
    <source>
        <dbReference type="ARBA" id="ARBA00023002"/>
    </source>
</evidence>
<dbReference type="InterPro" id="IPR050161">
    <property type="entry name" value="Siro_Cobalamin_biosynth"/>
</dbReference>
<dbReference type="GO" id="GO:0019354">
    <property type="term" value="P:siroheme biosynthetic process"/>
    <property type="evidence" value="ECO:0007669"/>
    <property type="project" value="InterPro"/>
</dbReference>
<gene>
    <name evidence="14" type="ORF">BABINDRAFT_160513</name>
</gene>
<evidence type="ECO:0008006" key="16">
    <source>
        <dbReference type="Google" id="ProtNLM"/>
    </source>
</evidence>
<keyword evidence="7" id="KW-0520">NAD</keyword>
<keyword evidence="4" id="KW-0808">Transferase</keyword>
<dbReference type="InterPro" id="IPR014776">
    <property type="entry name" value="4pyrrole_Mease_sub2"/>
</dbReference>
<dbReference type="GO" id="GO:0000103">
    <property type="term" value="P:sulfate assimilation"/>
    <property type="evidence" value="ECO:0007669"/>
    <property type="project" value="InterPro"/>
</dbReference>
<protein>
    <recommendedName>
        <fullName evidence="16">Precorrin-2 dehydrogenase</fullName>
    </recommendedName>
</protein>
<evidence type="ECO:0000256" key="7">
    <source>
        <dbReference type="ARBA" id="ARBA00023027"/>
    </source>
</evidence>
<keyword evidence="8" id="KW-0486">Methionine biosynthesis</keyword>
<comment type="function">
    <text evidence="11">Siroheme synthase involved in methionine biosynthesis.</text>
</comment>
<organism evidence="14 15">
    <name type="scientific">Babjeviella inositovora NRRL Y-12698</name>
    <dbReference type="NCBI Taxonomy" id="984486"/>
    <lineage>
        <taxon>Eukaryota</taxon>
        <taxon>Fungi</taxon>
        <taxon>Dikarya</taxon>
        <taxon>Ascomycota</taxon>
        <taxon>Saccharomycotina</taxon>
        <taxon>Pichiomycetes</taxon>
        <taxon>Serinales incertae sedis</taxon>
        <taxon>Babjeviella</taxon>
    </lineage>
</organism>
<dbReference type="InterPro" id="IPR000878">
    <property type="entry name" value="4pyrrol_Mease"/>
</dbReference>
<dbReference type="Pfam" id="PF14824">
    <property type="entry name" value="Sirohm_synth_M"/>
    <property type="match status" value="1"/>
</dbReference>
<dbReference type="NCBIfam" id="TIGR01469">
    <property type="entry name" value="cobA_cysG_Cterm"/>
    <property type="match status" value="1"/>
</dbReference>
<evidence type="ECO:0000256" key="4">
    <source>
        <dbReference type="ARBA" id="ARBA00022679"/>
    </source>
</evidence>
<evidence type="ECO:0000256" key="3">
    <source>
        <dbReference type="ARBA" id="ARBA00022605"/>
    </source>
</evidence>
<comment type="catalytic activity">
    <reaction evidence="10">
        <text>uroporphyrinogen III + 2 S-adenosyl-L-methionine = precorrin-2 + 2 S-adenosyl-L-homocysteine + H(+)</text>
        <dbReference type="Rhea" id="RHEA:32459"/>
        <dbReference type="ChEBI" id="CHEBI:15378"/>
        <dbReference type="ChEBI" id="CHEBI:57308"/>
        <dbReference type="ChEBI" id="CHEBI:57856"/>
        <dbReference type="ChEBI" id="CHEBI:58827"/>
        <dbReference type="ChEBI" id="CHEBI:59789"/>
        <dbReference type="EC" id="2.1.1.107"/>
    </reaction>
</comment>
<feature type="domain" description="Siroheme synthase central" evidence="13">
    <location>
        <begin position="141"/>
        <end position="165"/>
    </location>
</feature>
<sequence length="552" mass="60128">MSNILASWHCQNETHLVVGISNLTATRAQSILNSGATAVIVSNDPSRTFETLPLSLQTLLSDPQLRYVNKAFEIADLTTLGRVEVAHVVDKVFVVLSNVPVENKALKQLVYQTCCRLRIPINTADSSELCSFTLLSSYKNGDFQMGVTTSGKGCRLANRIKRELINALPGNIGDICNKVGELRVSIQQEDARSLDLLKKQYEQDVGENDDDAVQTSRFNTFISEFTMSENDRRLSRSRWLAQVVEYYPLKQLSELSIEYLTGVYQKTTPTEGGVFAQTTSQVKSSSGSISLIGAGPGSLSLLTLGALNAIHTADLVLADKLVPQQVLDLIPRHTETFIARKFPGNAEAAQNELLELGLSAAKAGKAVVRLKQGDPYIFGRGGEEYLYFQQNGFTPQVLAGISSALSAQTVANIPATQRDVADQVLICTGTGRRGALPVLPDFVDTRTTVFLMSLHRIVELIPQLIDQSHWPADVPAAIIERASCPDQRVTRTTLSEVANAVEAIGSRPPGLLVVGYACEVLEKLGEGERWRVDEGYEDGFESGILDFVGGIK</sequence>
<dbReference type="RefSeq" id="XP_018986435.1">
    <property type="nucleotide sequence ID" value="XM_019128277.1"/>
</dbReference>
<feature type="domain" description="Tetrapyrrole methylase" evidence="12">
    <location>
        <begin position="289"/>
        <end position="497"/>
    </location>
</feature>
<dbReference type="InterPro" id="IPR014777">
    <property type="entry name" value="4pyrrole_Mease_sub1"/>
</dbReference>
<dbReference type="GO" id="GO:0016491">
    <property type="term" value="F:oxidoreductase activity"/>
    <property type="evidence" value="ECO:0007669"/>
    <property type="project" value="UniProtKB-KW"/>
</dbReference>
<dbReference type="EMBL" id="KV454428">
    <property type="protein sequence ID" value="ODQ81107.1"/>
    <property type="molecule type" value="Genomic_DNA"/>
</dbReference>
<keyword evidence="9" id="KW-0627">Porphyrin biosynthesis</keyword>
<evidence type="ECO:0000256" key="11">
    <source>
        <dbReference type="ARBA" id="ARBA00055636"/>
    </source>
</evidence>
<evidence type="ECO:0000256" key="8">
    <source>
        <dbReference type="ARBA" id="ARBA00023167"/>
    </source>
</evidence>